<dbReference type="Proteomes" id="UP001321473">
    <property type="component" value="Unassembled WGS sequence"/>
</dbReference>
<reference evidence="2 3" key="1">
    <citation type="journal article" date="2023" name="Arcadia Sci">
        <title>De novo assembly of a long-read Amblyomma americanum tick genome.</title>
        <authorList>
            <person name="Chou S."/>
            <person name="Poskanzer K.E."/>
            <person name="Rollins M."/>
            <person name="Thuy-Boun P.S."/>
        </authorList>
    </citation>
    <scope>NUCLEOTIDE SEQUENCE [LARGE SCALE GENOMIC DNA]</scope>
    <source>
        <strain evidence="2">F_SG_1</strain>
        <tissue evidence="2">Salivary glands</tissue>
    </source>
</reference>
<dbReference type="PANTHER" id="PTHR11733">
    <property type="entry name" value="ZINC METALLOPROTEASE FAMILY M13 NEPRILYSIN-RELATED"/>
    <property type="match status" value="1"/>
</dbReference>
<evidence type="ECO:0000313" key="3">
    <source>
        <dbReference type="Proteomes" id="UP001321473"/>
    </source>
</evidence>
<dbReference type="Gene3D" id="1.10.1380.10">
    <property type="entry name" value="Neutral endopeptidase , domain2"/>
    <property type="match status" value="1"/>
</dbReference>
<dbReference type="PROSITE" id="PS51885">
    <property type="entry name" value="NEPRILYSIN"/>
    <property type="match status" value="1"/>
</dbReference>
<dbReference type="PRINTS" id="PR00786">
    <property type="entry name" value="NEPRILYSIN"/>
</dbReference>
<dbReference type="EMBL" id="JARKHS020030092">
    <property type="protein sequence ID" value="KAK8762447.1"/>
    <property type="molecule type" value="Genomic_DNA"/>
</dbReference>
<dbReference type="InterPro" id="IPR024079">
    <property type="entry name" value="MetalloPept_cat_dom_sf"/>
</dbReference>
<gene>
    <name evidence="2" type="ORF">V5799_026283</name>
</gene>
<dbReference type="InterPro" id="IPR042089">
    <property type="entry name" value="Peptidase_M13_dom_2"/>
</dbReference>
<dbReference type="SUPFAM" id="SSF55486">
    <property type="entry name" value="Metalloproteases ('zincins'), catalytic domain"/>
    <property type="match status" value="1"/>
</dbReference>
<protein>
    <recommendedName>
        <fullName evidence="1">Peptidase M13 C-terminal domain-containing protein</fullName>
    </recommendedName>
</protein>
<dbReference type="GO" id="GO:0016485">
    <property type="term" value="P:protein processing"/>
    <property type="evidence" value="ECO:0007669"/>
    <property type="project" value="TreeGrafter"/>
</dbReference>
<evidence type="ECO:0000313" key="2">
    <source>
        <dbReference type="EMBL" id="KAK8762447.1"/>
    </source>
</evidence>
<comment type="caution">
    <text evidence="2">The sequence shown here is derived from an EMBL/GenBank/DDBJ whole genome shotgun (WGS) entry which is preliminary data.</text>
</comment>
<keyword evidence="3" id="KW-1185">Reference proteome</keyword>
<dbReference type="AlphaFoldDB" id="A0AAQ4DJ07"/>
<dbReference type="InterPro" id="IPR000718">
    <property type="entry name" value="Peptidase_M13"/>
</dbReference>
<dbReference type="InterPro" id="IPR018497">
    <property type="entry name" value="Peptidase_M13_C"/>
</dbReference>
<feature type="domain" description="Peptidase M13 C-terminal" evidence="1">
    <location>
        <begin position="110"/>
        <end position="198"/>
    </location>
</feature>
<proteinExistence type="predicted"/>
<organism evidence="2 3">
    <name type="scientific">Amblyomma americanum</name>
    <name type="common">Lone star tick</name>
    <dbReference type="NCBI Taxonomy" id="6943"/>
    <lineage>
        <taxon>Eukaryota</taxon>
        <taxon>Metazoa</taxon>
        <taxon>Ecdysozoa</taxon>
        <taxon>Arthropoda</taxon>
        <taxon>Chelicerata</taxon>
        <taxon>Arachnida</taxon>
        <taxon>Acari</taxon>
        <taxon>Parasitiformes</taxon>
        <taxon>Ixodida</taxon>
        <taxon>Ixodoidea</taxon>
        <taxon>Ixodidae</taxon>
        <taxon>Amblyomminae</taxon>
        <taxon>Amblyomma</taxon>
    </lineage>
</organism>
<accession>A0AAQ4DJ07</accession>
<name>A0AAQ4DJ07_AMBAM</name>
<dbReference type="Pfam" id="PF01431">
    <property type="entry name" value="Peptidase_M13"/>
    <property type="match status" value="1"/>
</dbReference>
<evidence type="ECO:0000259" key="1">
    <source>
        <dbReference type="Pfam" id="PF01431"/>
    </source>
</evidence>
<dbReference type="PANTHER" id="PTHR11733:SF241">
    <property type="entry name" value="GH26575P-RELATED"/>
    <property type="match status" value="1"/>
</dbReference>
<dbReference type="GO" id="GO:0004222">
    <property type="term" value="F:metalloendopeptidase activity"/>
    <property type="evidence" value="ECO:0007669"/>
    <property type="project" value="InterPro"/>
</dbReference>
<dbReference type="Gene3D" id="3.40.390.10">
    <property type="entry name" value="Collagenase (Catalytic Domain)"/>
    <property type="match status" value="1"/>
</dbReference>
<sequence>MCLQVVPPRVVNSARHVVNDLKETLAEKLNNTPWIQNPVRDMVLKRVTDLWIDMAYPDDYANDALVEGFYARFPDVGAYFIPSYIASLRELTIRTFRGHVEARFKAAEANAWYNMEENSVRVCAGVLQPPVYILDAPAALNYGGLGQVVGHEMMHAYDVRNMARDELMKPINFSETQTMKSYEEKVLCLRNSYIKLQNYTDRAIQAELLAAVVPPKGQSAPQKAAALFQACVNLGSDARYSEVDSLQSFLHPLGLDMSDMRPDPSFNVADRIIQLSFVYGLPAYVEFRVHHSLQNHSQLYIHVRNLLNDEHRSLIILKSSLTLLHFSVIKKLATLDNTLNDARPAAMPQVEINAADEAWVLANHYIFREDVKQALYYEGYIRRYDPTLDASALAAKIIQGEHIGAYNFAA</sequence>
<dbReference type="GO" id="GO:0005886">
    <property type="term" value="C:plasma membrane"/>
    <property type="evidence" value="ECO:0007669"/>
    <property type="project" value="TreeGrafter"/>
</dbReference>